<dbReference type="Proteomes" id="UP000504628">
    <property type="component" value="Chromosome 4"/>
</dbReference>
<organism evidence="3 5">
    <name type="scientific">Phyllostomus discolor</name>
    <name type="common">pale spear-nosed bat</name>
    <dbReference type="NCBI Taxonomy" id="89673"/>
    <lineage>
        <taxon>Eukaryota</taxon>
        <taxon>Metazoa</taxon>
        <taxon>Chordata</taxon>
        <taxon>Craniata</taxon>
        <taxon>Vertebrata</taxon>
        <taxon>Euteleostomi</taxon>
        <taxon>Mammalia</taxon>
        <taxon>Eutheria</taxon>
        <taxon>Laurasiatheria</taxon>
        <taxon>Chiroptera</taxon>
        <taxon>Yangochiroptera</taxon>
        <taxon>Phyllostomidae</taxon>
        <taxon>Phyllostominae</taxon>
        <taxon>Phyllostomus</taxon>
    </lineage>
</organism>
<accession>A0A6J2LFA4</accession>
<reference evidence="5" key="2">
    <citation type="submission" date="2025-04" db="UniProtKB">
        <authorList>
            <consortium name="RefSeq"/>
        </authorList>
    </citation>
    <scope>IDENTIFICATION</scope>
    <source>
        <tissue evidence="5">Muscle</tissue>
    </source>
</reference>
<feature type="transmembrane region" description="Helical" evidence="1">
    <location>
        <begin position="58"/>
        <end position="77"/>
    </location>
</feature>
<dbReference type="KEGG" id="pdic:114495359"/>
<evidence type="ECO:0000313" key="3">
    <source>
        <dbReference type="Proteomes" id="UP000504628"/>
    </source>
</evidence>
<evidence type="ECO:0000313" key="4">
    <source>
        <dbReference type="Proteomes" id="UP000664940"/>
    </source>
</evidence>
<name>A0A6J2LFA4_9CHIR</name>
<dbReference type="Pfam" id="PF15049">
    <property type="entry name" value="DUF4534"/>
    <property type="match status" value="1"/>
</dbReference>
<keyword evidence="1" id="KW-0472">Membrane</keyword>
<keyword evidence="3" id="KW-1185">Reference proteome</keyword>
<dbReference type="Proteomes" id="UP000664940">
    <property type="component" value="Unassembled WGS sequence"/>
</dbReference>
<proteinExistence type="predicted"/>
<dbReference type="EMBL" id="JABVXQ010000004">
    <property type="protein sequence ID" value="KAF6116620.1"/>
    <property type="molecule type" value="Genomic_DNA"/>
</dbReference>
<evidence type="ECO:0000256" key="1">
    <source>
        <dbReference type="SAM" id="Phobius"/>
    </source>
</evidence>
<dbReference type="GeneID" id="114495359"/>
<gene>
    <name evidence="5" type="primary">LOC114495359</name>
    <name evidence="2" type="ORF">HJG60_019127</name>
</gene>
<feature type="transmembrane region" description="Helical" evidence="1">
    <location>
        <begin position="130"/>
        <end position="148"/>
    </location>
</feature>
<keyword evidence="1" id="KW-1133">Transmembrane helix</keyword>
<dbReference type="OrthoDB" id="9443855at2759"/>
<dbReference type="PANTHER" id="PTHR34928">
    <property type="entry name" value="TRANSMEMBRANE PROTEIN 217"/>
    <property type="match status" value="1"/>
</dbReference>
<evidence type="ECO:0000313" key="5">
    <source>
        <dbReference type="RefSeq" id="XP_028366417.1"/>
    </source>
</evidence>
<feature type="transmembrane region" description="Helical" evidence="1">
    <location>
        <begin position="89"/>
        <end position="110"/>
    </location>
</feature>
<protein>
    <submittedName>
        <fullName evidence="2 5">Transmembrane protein 217</fullName>
    </submittedName>
</protein>
<keyword evidence="1 2" id="KW-0812">Transmembrane</keyword>
<reference evidence="2 4" key="1">
    <citation type="journal article" date="2020" name="Nature">
        <title>Six reference-quality genomes reveal evolution of bat adaptations.</title>
        <authorList>
            <person name="Jebb D."/>
            <person name="Huang Z."/>
            <person name="Pippel M."/>
            <person name="Hughes G.M."/>
            <person name="Lavrichenko K."/>
            <person name="Devanna P."/>
            <person name="Winkler S."/>
            <person name="Jermiin L.S."/>
            <person name="Skirmuntt E.C."/>
            <person name="Katzourakis A."/>
            <person name="Burkitt-Gray L."/>
            <person name="Ray D.A."/>
            <person name="Sullivan K.A.M."/>
            <person name="Roscito J.G."/>
            <person name="Kirilenko B.M."/>
            <person name="Davalos L.M."/>
            <person name="Corthals A.P."/>
            <person name="Power M.L."/>
            <person name="Jones G."/>
            <person name="Ransome R.D."/>
            <person name="Dechmann D.K.N."/>
            <person name="Locatelli A.G."/>
            <person name="Puechmaille S.J."/>
            <person name="Fedrigo O."/>
            <person name="Jarvis E.D."/>
            <person name="Hiller M."/>
            <person name="Vernes S.C."/>
            <person name="Myers E.W."/>
            <person name="Teeling E.C."/>
        </authorList>
    </citation>
    <scope>NUCLEOTIDE SEQUENCE [LARGE SCALE GENOMIC DNA]</scope>
    <source>
        <strain evidence="2">Bat1K_MPI-CBG_1</strain>
    </source>
</reference>
<dbReference type="PANTHER" id="PTHR34928:SF3">
    <property type="entry name" value="TRANSMEMBRANE PROTEIN 217B-RELATED"/>
    <property type="match status" value="1"/>
</dbReference>
<sequence length="180" mass="21363">MNGKMFCLLAGIFSILNTIQFLIFDLNEVTFLGYEEKCTIYMEIKPGLASWILNNRKHISVTLSIVTISLSCLLLYCTHKNKYRGLLCYALWIIFYELTSFCMVLLTNAMMREQFKELGYLHLIFQLSRMFLHFFCLPFIIKYVYMLYKDPKTSSKISRRRRSSVSTIDSWPVMMYRKIN</sequence>
<evidence type="ECO:0000313" key="2">
    <source>
        <dbReference type="EMBL" id="KAF6116620.1"/>
    </source>
</evidence>
<dbReference type="AlphaFoldDB" id="A0A6J2LFA4"/>
<dbReference type="InterPro" id="IPR027862">
    <property type="entry name" value="DUF4534"/>
</dbReference>
<dbReference type="RefSeq" id="XP_028366417.1">
    <property type="nucleotide sequence ID" value="XM_028510616.2"/>
</dbReference>